<dbReference type="Gramene" id="OE9A025568T6">
    <property type="protein sequence ID" value="OE9A025568C6"/>
    <property type="gene ID" value="OE9A025568"/>
</dbReference>
<keyword evidence="4" id="KW-0479">Metal-binding</keyword>
<evidence type="ECO:0000313" key="11">
    <source>
        <dbReference type="Proteomes" id="UP000594638"/>
    </source>
</evidence>
<dbReference type="InterPro" id="IPR045191">
    <property type="entry name" value="MBR1/2-like"/>
</dbReference>
<sequence>GNLGEPGTYFYDKMPFTHMAHWSSTQFTGHSHLHPEPFIYCGSVPNFPQPHVQSVIPDPGNVSNFNLYRTPEPHGSSLFYSMTYYNGAQHQHPVSNLNVAVAASTILYYPHIAPLSGISDISVPVNHGAHNQLSHASTHRISSIPTVSYGSNIAYMDGVRGSLNRKNCEEIPVNYQHHNAAVGSSSSVAPTAARPAERDIASMNGPSFQPPELGGNESMTSIVENEFQRSSRNRSNMILPEFVMVNNGSHLIRGSYFPLPVQVPGTFVWTQAPSIPNMHASVDGACVEALSVSIQDYQVTTGSRNASSSHPSIPHGLPNLRNLSLPMQGIGGYNINFPPQGTSSHRILTSSHTNSIPYQAVVSAELLAPVPPTSFQLYPLRRREVILDPNAMLQNLPNMRLLPEDEMAMLNIPGYHEAGGFIDQHRDTSLDVDRMTYEELLVLEEQIGIVGTGLSEEDIQNSLKTRTFSSLATCLNQKKAATVEQQSNFCVICQADFEDQENVGNLNCGHEYHEDCIKKWLLITNSCPICKSTALTTVKKNCK</sequence>
<evidence type="ECO:0000313" key="10">
    <source>
        <dbReference type="EMBL" id="CAA2989430.1"/>
    </source>
</evidence>
<dbReference type="OrthoDB" id="8062037at2759"/>
<comment type="catalytic activity">
    <reaction evidence="1">
        <text>S-ubiquitinyl-[E2 ubiquitin-conjugating enzyme]-L-cysteine + [acceptor protein]-L-lysine = [E2 ubiquitin-conjugating enzyme]-L-cysteine + N(6)-ubiquitinyl-[acceptor protein]-L-lysine.</text>
        <dbReference type="EC" id="2.3.2.27"/>
    </reaction>
</comment>
<name>A0A8S0SBL6_OLEEU</name>
<evidence type="ECO:0000256" key="1">
    <source>
        <dbReference type="ARBA" id="ARBA00000900"/>
    </source>
</evidence>
<feature type="non-terminal residue" evidence="10">
    <location>
        <position position="543"/>
    </location>
</feature>
<keyword evidence="5 8" id="KW-0863">Zinc-finger</keyword>
<reference evidence="10 11" key="1">
    <citation type="submission" date="2019-12" db="EMBL/GenBank/DDBJ databases">
        <authorList>
            <person name="Alioto T."/>
            <person name="Alioto T."/>
            <person name="Gomez Garrido J."/>
        </authorList>
    </citation>
    <scope>NUCLEOTIDE SEQUENCE [LARGE SCALE GENOMIC DNA]</scope>
</reference>
<evidence type="ECO:0000256" key="3">
    <source>
        <dbReference type="ARBA" id="ARBA00022679"/>
    </source>
</evidence>
<dbReference type="Proteomes" id="UP000594638">
    <property type="component" value="Unassembled WGS sequence"/>
</dbReference>
<evidence type="ECO:0000256" key="5">
    <source>
        <dbReference type="ARBA" id="ARBA00022771"/>
    </source>
</evidence>
<evidence type="ECO:0000256" key="4">
    <source>
        <dbReference type="ARBA" id="ARBA00022723"/>
    </source>
</evidence>
<dbReference type="PANTHER" id="PTHR22937:SF222">
    <property type="entry name" value="RING-TYPE E3 UBIQUITIN TRANSFERASE"/>
    <property type="match status" value="1"/>
</dbReference>
<evidence type="ECO:0000259" key="9">
    <source>
        <dbReference type="PROSITE" id="PS50089"/>
    </source>
</evidence>
<evidence type="ECO:0000256" key="7">
    <source>
        <dbReference type="ARBA" id="ARBA00022833"/>
    </source>
</evidence>
<dbReference type="EMBL" id="CACTIH010004099">
    <property type="protein sequence ID" value="CAA2989430.1"/>
    <property type="molecule type" value="Genomic_DNA"/>
</dbReference>
<dbReference type="SUPFAM" id="SSF57850">
    <property type="entry name" value="RING/U-box"/>
    <property type="match status" value="1"/>
</dbReference>
<evidence type="ECO:0000256" key="6">
    <source>
        <dbReference type="ARBA" id="ARBA00022786"/>
    </source>
</evidence>
<comment type="caution">
    <text evidence="10">The sequence shown here is derived from an EMBL/GenBank/DDBJ whole genome shotgun (WGS) entry which is preliminary data.</text>
</comment>
<dbReference type="GO" id="GO:0005634">
    <property type="term" value="C:nucleus"/>
    <property type="evidence" value="ECO:0007669"/>
    <property type="project" value="TreeGrafter"/>
</dbReference>
<keyword evidence="3" id="KW-0808">Transferase</keyword>
<dbReference type="InterPro" id="IPR013083">
    <property type="entry name" value="Znf_RING/FYVE/PHD"/>
</dbReference>
<keyword evidence="7" id="KW-0862">Zinc</keyword>
<evidence type="ECO:0000256" key="2">
    <source>
        <dbReference type="ARBA" id="ARBA00012483"/>
    </source>
</evidence>
<dbReference type="PROSITE" id="PS50089">
    <property type="entry name" value="ZF_RING_2"/>
    <property type="match status" value="1"/>
</dbReference>
<protein>
    <recommendedName>
        <fullName evidence="2">RING-type E3 ubiquitin transferase</fullName>
        <ecNumber evidence="2">2.3.2.27</ecNumber>
    </recommendedName>
</protein>
<feature type="domain" description="RING-type" evidence="9">
    <location>
        <begin position="490"/>
        <end position="531"/>
    </location>
</feature>
<proteinExistence type="predicted"/>
<keyword evidence="11" id="KW-1185">Reference proteome</keyword>
<dbReference type="GO" id="GO:0008270">
    <property type="term" value="F:zinc ion binding"/>
    <property type="evidence" value="ECO:0007669"/>
    <property type="project" value="UniProtKB-KW"/>
</dbReference>
<keyword evidence="6" id="KW-0833">Ubl conjugation pathway</keyword>
<dbReference type="Gene3D" id="3.30.40.10">
    <property type="entry name" value="Zinc/RING finger domain, C3HC4 (zinc finger)"/>
    <property type="match status" value="1"/>
</dbReference>
<evidence type="ECO:0000256" key="8">
    <source>
        <dbReference type="PROSITE-ProRule" id="PRU00175"/>
    </source>
</evidence>
<dbReference type="GO" id="GO:0016874">
    <property type="term" value="F:ligase activity"/>
    <property type="evidence" value="ECO:0007669"/>
    <property type="project" value="UniProtKB-KW"/>
</dbReference>
<dbReference type="GO" id="GO:0061630">
    <property type="term" value="F:ubiquitin protein ligase activity"/>
    <property type="evidence" value="ECO:0007669"/>
    <property type="project" value="UniProtKB-EC"/>
</dbReference>
<dbReference type="InterPro" id="IPR001841">
    <property type="entry name" value="Znf_RING"/>
</dbReference>
<dbReference type="PANTHER" id="PTHR22937">
    <property type="entry name" value="E3 UBIQUITIN-PROTEIN LIGASE RNF165"/>
    <property type="match status" value="1"/>
</dbReference>
<keyword evidence="10" id="KW-0436">Ligase</keyword>
<dbReference type="AlphaFoldDB" id="A0A8S0SBL6"/>
<dbReference type="SMART" id="SM00184">
    <property type="entry name" value="RING"/>
    <property type="match status" value="1"/>
</dbReference>
<gene>
    <name evidence="10" type="ORF">OLEA9_A025568</name>
</gene>
<dbReference type="EC" id="2.3.2.27" evidence="2"/>
<accession>A0A8S0SBL6</accession>
<organism evidence="10 11">
    <name type="scientific">Olea europaea subsp. europaea</name>
    <dbReference type="NCBI Taxonomy" id="158383"/>
    <lineage>
        <taxon>Eukaryota</taxon>
        <taxon>Viridiplantae</taxon>
        <taxon>Streptophyta</taxon>
        <taxon>Embryophyta</taxon>
        <taxon>Tracheophyta</taxon>
        <taxon>Spermatophyta</taxon>
        <taxon>Magnoliopsida</taxon>
        <taxon>eudicotyledons</taxon>
        <taxon>Gunneridae</taxon>
        <taxon>Pentapetalae</taxon>
        <taxon>asterids</taxon>
        <taxon>lamiids</taxon>
        <taxon>Lamiales</taxon>
        <taxon>Oleaceae</taxon>
        <taxon>Oleeae</taxon>
        <taxon>Olea</taxon>
    </lineage>
</organism>
<dbReference type="Pfam" id="PF13639">
    <property type="entry name" value="zf-RING_2"/>
    <property type="match status" value="1"/>
</dbReference>